<protein>
    <recommendedName>
        <fullName evidence="3 4">Dephospho-CoA kinase</fullName>
        <ecNumber evidence="3 4">2.7.1.24</ecNumber>
    </recommendedName>
    <alternativeName>
        <fullName evidence="3">Dephosphocoenzyme A kinase</fullName>
    </alternativeName>
</protein>
<evidence type="ECO:0000313" key="5">
    <source>
        <dbReference type="EMBL" id="HIR87868.1"/>
    </source>
</evidence>
<evidence type="ECO:0000313" key="6">
    <source>
        <dbReference type="Proteomes" id="UP000824201"/>
    </source>
</evidence>
<dbReference type="PROSITE" id="PS51219">
    <property type="entry name" value="DPCK"/>
    <property type="match status" value="1"/>
</dbReference>
<keyword evidence="3 5" id="KW-0808">Transferase</keyword>
<keyword evidence="3 5" id="KW-0418">Kinase</keyword>
<dbReference type="GO" id="GO:0005524">
    <property type="term" value="F:ATP binding"/>
    <property type="evidence" value="ECO:0007669"/>
    <property type="project" value="UniProtKB-UniRule"/>
</dbReference>
<dbReference type="NCBIfam" id="TIGR00152">
    <property type="entry name" value="dephospho-CoA kinase"/>
    <property type="match status" value="1"/>
</dbReference>
<dbReference type="InterPro" id="IPR027417">
    <property type="entry name" value="P-loop_NTPase"/>
</dbReference>
<comment type="pathway">
    <text evidence="3">Cofactor biosynthesis; coenzyme A biosynthesis; CoA from (R)-pantothenate: step 5/5.</text>
</comment>
<dbReference type="Gene3D" id="3.40.50.300">
    <property type="entry name" value="P-loop containing nucleotide triphosphate hydrolases"/>
    <property type="match status" value="1"/>
</dbReference>
<comment type="catalytic activity">
    <reaction evidence="3">
        <text>3'-dephospho-CoA + ATP = ADP + CoA + H(+)</text>
        <dbReference type="Rhea" id="RHEA:18245"/>
        <dbReference type="ChEBI" id="CHEBI:15378"/>
        <dbReference type="ChEBI" id="CHEBI:30616"/>
        <dbReference type="ChEBI" id="CHEBI:57287"/>
        <dbReference type="ChEBI" id="CHEBI:57328"/>
        <dbReference type="ChEBI" id="CHEBI:456216"/>
        <dbReference type="EC" id="2.7.1.24"/>
    </reaction>
</comment>
<dbReference type="PANTHER" id="PTHR10695">
    <property type="entry name" value="DEPHOSPHO-COA KINASE-RELATED"/>
    <property type="match status" value="1"/>
</dbReference>
<dbReference type="EC" id="2.7.1.24" evidence="3 4"/>
<name>A0A9D1JC75_9FIRM</name>
<organism evidence="5 6">
    <name type="scientific">Candidatus Fimimorpha faecalis</name>
    <dbReference type="NCBI Taxonomy" id="2840824"/>
    <lineage>
        <taxon>Bacteria</taxon>
        <taxon>Bacillati</taxon>
        <taxon>Bacillota</taxon>
        <taxon>Clostridia</taxon>
        <taxon>Eubacteriales</taxon>
        <taxon>Candidatus Fimimorpha</taxon>
    </lineage>
</organism>
<keyword evidence="1 3" id="KW-0547">Nucleotide-binding</keyword>
<dbReference type="Proteomes" id="UP000824201">
    <property type="component" value="Unassembled WGS sequence"/>
</dbReference>
<dbReference type="GO" id="GO:0004140">
    <property type="term" value="F:dephospho-CoA kinase activity"/>
    <property type="evidence" value="ECO:0007669"/>
    <property type="project" value="UniProtKB-UniRule"/>
</dbReference>
<dbReference type="Pfam" id="PF01121">
    <property type="entry name" value="CoaE"/>
    <property type="match status" value="1"/>
</dbReference>
<feature type="binding site" evidence="3">
    <location>
        <begin position="11"/>
        <end position="16"/>
    </location>
    <ligand>
        <name>ATP</name>
        <dbReference type="ChEBI" id="CHEBI:30616"/>
    </ligand>
</feature>
<reference evidence="5" key="1">
    <citation type="submission" date="2020-10" db="EMBL/GenBank/DDBJ databases">
        <authorList>
            <person name="Gilroy R."/>
        </authorList>
    </citation>
    <scope>NUCLEOTIDE SEQUENCE</scope>
    <source>
        <strain evidence="5">ChiW13-3771</strain>
    </source>
</reference>
<comment type="similarity">
    <text evidence="3">Belongs to the CoaE family.</text>
</comment>
<dbReference type="CDD" id="cd02022">
    <property type="entry name" value="DPCK"/>
    <property type="match status" value="1"/>
</dbReference>
<evidence type="ECO:0000256" key="4">
    <source>
        <dbReference type="NCBIfam" id="TIGR00152"/>
    </source>
</evidence>
<evidence type="ECO:0000256" key="1">
    <source>
        <dbReference type="ARBA" id="ARBA00022741"/>
    </source>
</evidence>
<dbReference type="GO" id="GO:0005737">
    <property type="term" value="C:cytoplasm"/>
    <property type="evidence" value="ECO:0007669"/>
    <property type="project" value="UniProtKB-SubCell"/>
</dbReference>
<dbReference type="EMBL" id="DVHN01000033">
    <property type="protein sequence ID" value="HIR87868.1"/>
    <property type="molecule type" value="Genomic_DNA"/>
</dbReference>
<dbReference type="SUPFAM" id="SSF52540">
    <property type="entry name" value="P-loop containing nucleoside triphosphate hydrolases"/>
    <property type="match status" value="1"/>
</dbReference>
<evidence type="ECO:0000256" key="3">
    <source>
        <dbReference type="HAMAP-Rule" id="MF_00376"/>
    </source>
</evidence>
<reference evidence="5" key="2">
    <citation type="journal article" date="2021" name="PeerJ">
        <title>Extensive microbial diversity within the chicken gut microbiome revealed by metagenomics and culture.</title>
        <authorList>
            <person name="Gilroy R."/>
            <person name="Ravi A."/>
            <person name="Getino M."/>
            <person name="Pursley I."/>
            <person name="Horton D.L."/>
            <person name="Alikhan N.F."/>
            <person name="Baker D."/>
            <person name="Gharbi K."/>
            <person name="Hall N."/>
            <person name="Watson M."/>
            <person name="Adriaenssens E.M."/>
            <person name="Foster-Nyarko E."/>
            <person name="Jarju S."/>
            <person name="Secka A."/>
            <person name="Antonio M."/>
            <person name="Oren A."/>
            <person name="Chaudhuri R.R."/>
            <person name="La Ragione R."/>
            <person name="Hildebrand F."/>
            <person name="Pallen M.J."/>
        </authorList>
    </citation>
    <scope>NUCLEOTIDE SEQUENCE</scope>
    <source>
        <strain evidence="5">ChiW13-3771</strain>
    </source>
</reference>
<evidence type="ECO:0000256" key="2">
    <source>
        <dbReference type="ARBA" id="ARBA00022840"/>
    </source>
</evidence>
<dbReference type="PANTHER" id="PTHR10695:SF46">
    <property type="entry name" value="BIFUNCTIONAL COENZYME A SYNTHASE-RELATED"/>
    <property type="match status" value="1"/>
</dbReference>
<sequence>MITIGITGGVGSGKSSVLDYIKNHYSAYVILADEVGHQLMEPGGATYDRLIEVYGNGILMEDGTIDKKKLAEIAFKDAASIQKINGLTHPLICNAIVKEMEKIEKSGKYEFLFLETAILEESGMSDECDWVWYIHAPDEVRIERLMASRGYSRQRCKAIMKQQMEEEKFYKIADYVIENGGDFEETKAQIHRLLG</sequence>
<comment type="caution">
    <text evidence="5">The sequence shown here is derived from an EMBL/GenBank/DDBJ whole genome shotgun (WGS) entry which is preliminary data.</text>
</comment>
<comment type="subcellular location">
    <subcellularLocation>
        <location evidence="3">Cytoplasm</location>
    </subcellularLocation>
</comment>
<keyword evidence="3" id="KW-0963">Cytoplasm</keyword>
<dbReference type="AlphaFoldDB" id="A0A9D1JC75"/>
<gene>
    <name evidence="3" type="primary">coaE</name>
    <name evidence="5" type="ORF">IAC96_02855</name>
</gene>
<dbReference type="InterPro" id="IPR001977">
    <property type="entry name" value="Depp_CoAkinase"/>
</dbReference>
<dbReference type="GO" id="GO:0015937">
    <property type="term" value="P:coenzyme A biosynthetic process"/>
    <property type="evidence" value="ECO:0007669"/>
    <property type="project" value="UniProtKB-UniRule"/>
</dbReference>
<dbReference type="HAMAP" id="MF_00376">
    <property type="entry name" value="Dephospho_CoA_kinase"/>
    <property type="match status" value="1"/>
</dbReference>
<keyword evidence="2 3" id="KW-0067">ATP-binding</keyword>
<proteinExistence type="inferred from homology"/>
<keyword evidence="3" id="KW-0173">Coenzyme A biosynthesis</keyword>
<comment type="function">
    <text evidence="3">Catalyzes the phosphorylation of the 3'-hydroxyl group of dephosphocoenzyme A to form coenzyme A.</text>
</comment>
<accession>A0A9D1JC75</accession>